<name>A0A2H3EEM4_ARMGA</name>
<proteinExistence type="predicted"/>
<evidence type="ECO:0000313" key="2">
    <source>
        <dbReference type="Proteomes" id="UP000217790"/>
    </source>
</evidence>
<organism evidence="1 2">
    <name type="scientific">Armillaria gallica</name>
    <name type="common">Bulbous honey fungus</name>
    <name type="synonym">Armillaria bulbosa</name>
    <dbReference type="NCBI Taxonomy" id="47427"/>
    <lineage>
        <taxon>Eukaryota</taxon>
        <taxon>Fungi</taxon>
        <taxon>Dikarya</taxon>
        <taxon>Basidiomycota</taxon>
        <taxon>Agaricomycotina</taxon>
        <taxon>Agaricomycetes</taxon>
        <taxon>Agaricomycetidae</taxon>
        <taxon>Agaricales</taxon>
        <taxon>Marasmiineae</taxon>
        <taxon>Physalacriaceae</taxon>
        <taxon>Armillaria</taxon>
    </lineage>
</organism>
<gene>
    <name evidence="1" type="ORF">ARMGADRAFT_661787</name>
</gene>
<reference evidence="2" key="1">
    <citation type="journal article" date="2017" name="Nat. Ecol. Evol.">
        <title>Genome expansion and lineage-specific genetic innovations in the forest pathogenic fungi Armillaria.</title>
        <authorList>
            <person name="Sipos G."/>
            <person name="Prasanna A.N."/>
            <person name="Walter M.C."/>
            <person name="O'Connor E."/>
            <person name="Balint B."/>
            <person name="Krizsan K."/>
            <person name="Kiss B."/>
            <person name="Hess J."/>
            <person name="Varga T."/>
            <person name="Slot J."/>
            <person name="Riley R."/>
            <person name="Boka B."/>
            <person name="Rigling D."/>
            <person name="Barry K."/>
            <person name="Lee J."/>
            <person name="Mihaltcheva S."/>
            <person name="LaButti K."/>
            <person name="Lipzen A."/>
            <person name="Waldron R."/>
            <person name="Moloney N.M."/>
            <person name="Sperisen C."/>
            <person name="Kredics L."/>
            <person name="Vagvoelgyi C."/>
            <person name="Patrignani A."/>
            <person name="Fitzpatrick D."/>
            <person name="Nagy I."/>
            <person name="Doyle S."/>
            <person name="Anderson J.B."/>
            <person name="Grigoriev I.V."/>
            <person name="Gueldener U."/>
            <person name="Muensterkoetter M."/>
            <person name="Nagy L.G."/>
        </authorList>
    </citation>
    <scope>NUCLEOTIDE SEQUENCE [LARGE SCALE GENOMIC DNA]</scope>
    <source>
        <strain evidence="2">Ar21-2</strain>
    </source>
</reference>
<dbReference type="Proteomes" id="UP000217790">
    <property type="component" value="Unassembled WGS sequence"/>
</dbReference>
<accession>A0A2H3EEM4</accession>
<keyword evidence="2" id="KW-1185">Reference proteome</keyword>
<dbReference type="EMBL" id="KZ293649">
    <property type="protein sequence ID" value="PBK97926.1"/>
    <property type="molecule type" value="Genomic_DNA"/>
</dbReference>
<sequence>MGESMYLRFVASLAVRFKSHGALPENTKIDETDMFGESVHSSLAMRASLTSTISSCSFMSVLRVFIPVLYSIEDIQAQTTGSPIQEIRLRRWTSELRCSCARGLNNHQIYAAHQTLIALVYLVH</sequence>
<protein>
    <submittedName>
        <fullName evidence="1">Uncharacterized protein</fullName>
    </submittedName>
</protein>
<dbReference type="InParanoid" id="A0A2H3EEM4"/>
<evidence type="ECO:0000313" key="1">
    <source>
        <dbReference type="EMBL" id="PBK97926.1"/>
    </source>
</evidence>
<dbReference type="AlphaFoldDB" id="A0A2H3EEM4"/>